<keyword evidence="1 5" id="KW-0479">Metal-binding</keyword>
<feature type="DNA-binding region" description="DM" evidence="5">
    <location>
        <begin position="18"/>
        <end position="65"/>
    </location>
</feature>
<name>A0A564Y0G7_HYMDI</name>
<dbReference type="InterPro" id="IPR026607">
    <property type="entry name" value="DMRT"/>
</dbReference>
<dbReference type="SUPFAM" id="SSF82927">
    <property type="entry name" value="Cysteine-rich DNA binding domain, (DM domain)"/>
    <property type="match status" value="1"/>
</dbReference>
<dbReference type="AlphaFoldDB" id="A0A564Y0G7"/>
<comment type="subcellular location">
    <subcellularLocation>
        <location evidence="5">Nucleus</location>
    </subcellularLocation>
</comment>
<dbReference type="GO" id="GO:0000981">
    <property type="term" value="F:DNA-binding transcription factor activity, RNA polymerase II-specific"/>
    <property type="evidence" value="ECO:0007669"/>
    <property type="project" value="TreeGrafter"/>
</dbReference>
<dbReference type="PROSITE" id="PS40000">
    <property type="entry name" value="DM_1"/>
    <property type="match status" value="1"/>
</dbReference>
<feature type="domain" description="DM" evidence="7">
    <location>
        <begin position="18"/>
        <end position="65"/>
    </location>
</feature>
<dbReference type="PANTHER" id="PTHR12322">
    <property type="entry name" value="DOUBLESEX AND MAB-3 RELATED TRANSCRIPTION FACTOR DMRT"/>
    <property type="match status" value="1"/>
</dbReference>
<dbReference type="InterPro" id="IPR001275">
    <property type="entry name" value="DM_DNA-bd"/>
</dbReference>
<dbReference type="SMART" id="SM00301">
    <property type="entry name" value="DM"/>
    <property type="match status" value="1"/>
</dbReference>
<dbReference type="Proteomes" id="UP000321570">
    <property type="component" value="Unassembled WGS sequence"/>
</dbReference>
<dbReference type="Gene3D" id="4.10.1040.10">
    <property type="entry name" value="DM DNA-binding domain"/>
    <property type="match status" value="1"/>
</dbReference>
<evidence type="ECO:0000313" key="9">
    <source>
        <dbReference type="Proteomes" id="UP000321570"/>
    </source>
</evidence>
<dbReference type="GO" id="GO:0007548">
    <property type="term" value="P:sex differentiation"/>
    <property type="evidence" value="ECO:0007669"/>
    <property type="project" value="TreeGrafter"/>
</dbReference>
<evidence type="ECO:0000256" key="6">
    <source>
        <dbReference type="SAM" id="MobiDB-lite"/>
    </source>
</evidence>
<feature type="region of interest" description="Disordered" evidence="6">
    <location>
        <begin position="103"/>
        <end position="148"/>
    </location>
</feature>
<keyword evidence="4 5" id="KW-0539">Nucleus</keyword>
<dbReference type="Pfam" id="PF00751">
    <property type="entry name" value="DM"/>
    <property type="match status" value="1"/>
</dbReference>
<dbReference type="EMBL" id="CABIJS010000026">
    <property type="protein sequence ID" value="VUZ40044.1"/>
    <property type="molecule type" value="Genomic_DNA"/>
</dbReference>
<dbReference type="GO" id="GO:0046872">
    <property type="term" value="F:metal ion binding"/>
    <property type="evidence" value="ECO:0007669"/>
    <property type="project" value="UniProtKB-KW"/>
</dbReference>
<evidence type="ECO:0000313" key="8">
    <source>
        <dbReference type="EMBL" id="VUZ40044.1"/>
    </source>
</evidence>
<dbReference type="GO" id="GO:0005634">
    <property type="term" value="C:nucleus"/>
    <property type="evidence" value="ECO:0007669"/>
    <property type="project" value="UniProtKB-SubCell"/>
</dbReference>
<evidence type="ECO:0000256" key="1">
    <source>
        <dbReference type="ARBA" id="ARBA00022723"/>
    </source>
</evidence>
<sequence>SDNPQYSDQRTGVRRPRCARCRNHGLVNLIRGHKRDCPYRDCRCEECILVVERQRIMAAQVALKRKQNAEDREIEAMRSALEPEIQSLHGSAVDLTSTPISRLRHKSLSPSQASHDSAYMTAESRMSLRSDSFSSSTTPASPPTQQCSPSIITMRGLAKQAEQVKRALEHHIREGTLTSEVSSQLFAQLPHPSVVQMAAYCPQPTSLSSTKVTYHNH</sequence>
<protein>
    <recommendedName>
        <fullName evidence="7">DM domain-containing protein</fullName>
    </recommendedName>
</protein>
<keyword evidence="2 5" id="KW-0862">Zinc</keyword>
<dbReference type="GO" id="GO:0000978">
    <property type="term" value="F:RNA polymerase II cis-regulatory region sequence-specific DNA binding"/>
    <property type="evidence" value="ECO:0007669"/>
    <property type="project" value="TreeGrafter"/>
</dbReference>
<dbReference type="PROSITE" id="PS50809">
    <property type="entry name" value="DM_2"/>
    <property type="match status" value="1"/>
</dbReference>
<evidence type="ECO:0000259" key="7">
    <source>
        <dbReference type="PROSITE" id="PS50809"/>
    </source>
</evidence>
<dbReference type="InterPro" id="IPR036407">
    <property type="entry name" value="DM_DNA-bd_sf"/>
</dbReference>
<gene>
    <name evidence="8" type="ORF">WMSIL1_LOCUS1177</name>
</gene>
<evidence type="ECO:0000256" key="2">
    <source>
        <dbReference type="ARBA" id="ARBA00022833"/>
    </source>
</evidence>
<evidence type="ECO:0000256" key="4">
    <source>
        <dbReference type="ARBA" id="ARBA00023242"/>
    </source>
</evidence>
<evidence type="ECO:0000256" key="5">
    <source>
        <dbReference type="PROSITE-ProRule" id="PRU00070"/>
    </source>
</evidence>
<dbReference type="PANTHER" id="PTHR12322:SF53">
    <property type="entry name" value="DOUBLESEX-MAB RELATED 11E"/>
    <property type="match status" value="1"/>
</dbReference>
<feature type="compositionally biased region" description="Low complexity" evidence="6">
    <location>
        <begin position="124"/>
        <end position="148"/>
    </location>
</feature>
<keyword evidence="3 5" id="KW-0238">DNA-binding</keyword>
<keyword evidence="9" id="KW-1185">Reference proteome</keyword>
<proteinExistence type="predicted"/>
<accession>A0A564Y0G7</accession>
<dbReference type="FunFam" id="4.10.1040.10:FF:000001">
    <property type="entry name" value="doublesex- and mab-3-related transcription factor 1"/>
    <property type="match status" value="1"/>
</dbReference>
<feature type="non-terminal residue" evidence="8">
    <location>
        <position position="1"/>
    </location>
</feature>
<reference evidence="8 9" key="1">
    <citation type="submission" date="2019-07" db="EMBL/GenBank/DDBJ databases">
        <authorList>
            <person name="Jastrzebski P J."/>
            <person name="Paukszto L."/>
            <person name="Jastrzebski P J."/>
        </authorList>
    </citation>
    <scope>NUCLEOTIDE SEQUENCE [LARGE SCALE GENOMIC DNA]</scope>
    <source>
        <strain evidence="8 9">WMS-il1</strain>
    </source>
</reference>
<organism evidence="8 9">
    <name type="scientific">Hymenolepis diminuta</name>
    <name type="common">Rat tapeworm</name>
    <dbReference type="NCBI Taxonomy" id="6216"/>
    <lineage>
        <taxon>Eukaryota</taxon>
        <taxon>Metazoa</taxon>
        <taxon>Spiralia</taxon>
        <taxon>Lophotrochozoa</taxon>
        <taxon>Platyhelminthes</taxon>
        <taxon>Cestoda</taxon>
        <taxon>Eucestoda</taxon>
        <taxon>Cyclophyllidea</taxon>
        <taxon>Hymenolepididae</taxon>
        <taxon>Hymenolepis</taxon>
    </lineage>
</organism>
<evidence type="ECO:0000256" key="3">
    <source>
        <dbReference type="ARBA" id="ARBA00023125"/>
    </source>
</evidence>